<evidence type="ECO:0000256" key="3">
    <source>
        <dbReference type="ARBA" id="ARBA00023082"/>
    </source>
</evidence>
<name>A0A7I9WMX5_9MYCO</name>
<dbReference type="InterPro" id="IPR013324">
    <property type="entry name" value="RNA_pol_sigma_r3/r4-like"/>
</dbReference>
<dbReference type="AlphaFoldDB" id="A0A7I9WMX5"/>
<dbReference type="InterPro" id="IPR000838">
    <property type="entry name" value="RNA_pol_sigma70_ECF_CS"/>
</dbReference>
<dbReference type="Gene3D" id="1.10.10.10">
    <property type="entry name" value="Winged helix-like DNA-binding domain superfamily/Winged helix DNA-binding domain"/>
    <property type="match status" value="1"/>
</dbReference>
<protein>
    <recommendedName>
        <fullName evidence="6">RNA polymerase sigma factor</fullName>
    </recommendedName>
</protein>
<evidence type="ECO:0000259" key="7">
    <source>
        <dbReference type="Pfam" id="PF04542"/>
    </source>
</evidence>
<dbReference type="InterPro" id="IPR013249">
    <property type="entry name" value="RNA_pol_sigma70_r4_t2"/>
</dbReference>
<dbReference type="InterPro" id="IPR039425">
    <property type="entry name" value="RNA_pol_sigma-70-like"/>
</dbReference>
<dbReference type="SUPFAM" id="SSF88659">
    <property type="entry name" value="Sigma3 and sigma4 domains of RNA polymerase sigma factors"/>
    <property type="match status" value="1"/>
</dbReference>
<feature type="domain" description="RNA polymerase sigma factor 70 region 4 type 2" evidence="8">
    <location>
        <begin position="124"/>
        <end position="175"/>
    </location>
</feature>
<dbReference type="GO" id="GO:0006352">
    <property type="term" value="P:DNA-templated transcription initiation"/>
    <property type="evidence" value="ECO:0007669"/>
    <property type="project" value="InterPro"/>
</dbReference>
<evidence type="ECO:0000256" key="6">
    <source>
        <dbReference type="RuleBase" id="RU000716"/>
    </source>
</evidence>
<keyword evidence="2 6" id="KW-0805">Transcription regulation</keyword>
<dbReference type="NCBIfam" id="TIGR02937">
    <property type="entry name" value="sigma70-ECF"/>
    <property type="match status" value="1"/>
</dbReference>
<dbReference type="Proteomes" id="UP000465241">
    <property type="component" value="Unassembled WGS sequence"/>
</dbReference>
<evidence type="ECO:0000256" key="1">
    <source>
        <dbReference type="ARBA" id="ARBA00010641"/>
    </source>
</evidence>
<keyword evidence="10" id="KW-1185">Reference proteome</keyword>
<dbReference type="GO" id="GO:0003677">
    <property type="term" value="F:DNA binding"/>
    <property type="evidence" value="ECO:0007669"/>
    <property type="project" value="UniProtKB-KW"/>
</dbReference>
<comment type="similarity">
    <text evidence="1 6">Belongs to the sigma-70 factor family. ECF subfamily.</text>
</comment>
<dbReference type="InterPro" id="IPR014284">
    <property type="entry name" value="RNA_pol_sigma-70_dom"/>
</dbReference>
<reference evidence="9 10" key="1">
    <citation type="journal article" date="2019" name="Emerg. Microbes Infect.">
        <title>Comprehensive subspecies identification of 175 nontuberculous mycobacteria species based on 7547 genomic profiles.</title>
        <authorList>
            <person name="Matsumoto Y."/>
            <person name="Kinjo T."/>
            <person name="Motooka D."/>
            <person name="Nabeya D."/>
            <person name="Jung N."/>
            <person name="Uechi K."/>
            <person name="Horii T."/>
            <person name="Iida T."/>
            <person name="Fujita J."/>
            <person name="Nakamura S."/>
        </authorList>
    </citation>
    <scope>NUCLEOTIDE SEQUENCE [LARGE SCALE GENOMIC DNA]</scope>
    <source>
        <strain evidence="9 10">JCM 13392</strain>
    </source>
</reference>
<evidence type="ECO:0000256" key="4">
    <source>
        <dbReference type="ARBA" id="ARBA00023125"/>
    </source>
</evidence>
<evidence type="ECO:0000256" key="5">
    <source>
        <dbReference type="ARBA" id="ARBA00023163"/>
    </source>
</evidence>
<dbReference type="PANTHER" id="PTHR43133:SF59">
    <property type="entry name" value="ECF RNA POLYMERASE SIGMA FACTOR SIGR"/>
    <property type="match status" value="1"/>
</dbReference>
<dbReference type="GO" id="GO:0016987">
    <property type="term" value="F:sigma factor activity"/>
    <property type="evidence" value="ECO:0007669"/>
    <property type="project" value="UniProtKB-KW"/>
</dbReference>
<dbReference type="Pfam" id="PF08281">
    <property type="entry name" value="Sigma70_r4_2"/>
    <property type="match status" value="1"/>
</dbReference>
<evidence type="ECO:0000256" key="2">
    <source>
        <dbReference type="ARBA" id="ARBA00023015"/>
    </source>
</evidence>
<dbReference type="PROSITE" id="PS01063">
    <property type="entry name" value="SIGMA70_ECF"/>
    <property type="match status" value="1"/>
</dbReference>
<dbReference type="InterPro" id="IPR013325">
    <property type="entry name" value="RNA_pol_sigma_r2"/>
</dbReference>
<dbReference type="InterPro" id="IPR036388">
    <property type="entry name" value="WH-like_DNA-bd_sf"/>
</dbReference>
<sequence length="195" mass="22057">MASGLDAHTALRFQRDVIPLLDPLFTGALRLTGDRNDAQDLVQQTVLNAYAGFHQFREGTNLRAWLYRIMHNTWINLYRVKQRRPHEVSSEHLTEKSFLVDVRYAGGALRSAEVVVLESLADHEITAALMSLSEEQRIAVYYADVEGFSYREIATIMGTCEGTVMSRLHRGRGRLRVALSSVATRRRLVRAPEAS</sequence>
<dbReference type="PANTHER" id="PTHR43133">
    <property type="entry name" value="RNA POLYMERASE ECF-TYPE SIGMA FACTO"/>
    <property type="match status" value="1"/>
</dbReference>
<evidence type="ECO:0000313" key="10">
    <source>
        <dbReference type="Proteomes" id="UP000465241"/>
    </source>
</evidence>
<proteinExistence type="inferred from homology"/>
<dbReference type="Pfam" id="PF04542">
    <property type="entry name" value="Sigma70_r2"/>
    <property type="match status" value="1"/>
</dbReference>
<keyword evidence="3 6" id="KW-0731">Sigma factor</keyword>
<dbReference type="Gene3D" id="1.10.1740.10">
    <property type="match status" value="1"/>
</dbReference>
<accession>A0A7I9WMX5</accession>
<comment type="caution">
    <text evidence="9">The sequence shown here is derived from an EMBL/GenBank/DDBJ whole genome shotgun (WGS) entry which is preliminary data.</text>
</comment>
<keyword evidence="5 6" id="KW-0804">Transcription</keyword>
<dbReference type="EMBL" id="BLKT01000003">
    <property type="protein sequence ID" value="GFG59095.1"/>
    <property type="molecule type" value="Genomic_DNA"/>
</dbReference>
<feature type="domain" description="RNA polymerase sigma-70 region 2" evidence="7">
    <location>
        <begin position="23"/>
        <end position="84"/>
    </location>
</feature>
<evidence type="ECO:0000259" key="8">
    <source>
        <dbReference type="Pfam" id="PF08281"/>
    </source>
</evidence>
<gene>
    <name evidence="9" type="primary">rpoE_4</name>
    <name evidence="9" type="ORF">MMUR_32310</name>
</gene>
<evidence type="ECO:0000313" key="9">
    <source>
        <dbReference type="EMBL" id="GFG59095.1"/>
    </source>
</evidence>
<dbReference type="SUPFAM" id="SSF88946">
    <property type="entry name" value="Sigma2 domain of RNA polymerase sigma factors"/>
    <property type="match status" value="1"/>
</dbReference>
<dbReference type="InterPro" id="IPR007627">
    <property type="entry name" value="RNA_pol_sigma70_r2"/>
</dbReference>
<organism evidence="9 10">
    <name type="scientific">Mycolicibacterium murale</name>
    <dbReference type="NCBI Taxonomy" id="182220"/>
    <lineage>
        <taxon>Bacteria</taxon>
        <taxon>Bacillati</taxon>
        <taxon>Actinomycetota</taxon>
        <taxon>Actinomycetes</taxon>
        <taxon>Mycobacteriales</taxon>
        <taxon>Mycobacteriaceae</taxon>
        <taxon>Mycolicibacterium</taxon>
    </lineage>
</organism>
<dbReference type="GO" id="GO:0006950">
    <property type="term" value="P:response to stress"/>
    <property type="evidence" value="ECO:0007669"/>
    <property type="project" value="UniProtKB-ARBA"/>
</dbReference>
<keyword evidence="4 6" id="KW-0238">DNA-binding</keyword>